<evidence type="ECO:0000256" key="1">
    <source>
        <dbReference type="SAM" id="MobiDB-lite"/>
    </source>
</evidence>
<reference evidence="2 3" key="1">
    <citation type="submission" date="2014-04" db="EMBL/GenBank/DDBJ databases">
        <title>Evolutionary Origins and Diversification of the Mycorrhizal Mutualists.</title>
        <authorList>
            <consortium name="DOE Joint Genome Institute"/>
            <consortium name="Mycorrhizal Genomics Consortium"/>
            <person name="Kohler A."/>
            <person name="Kuo A."/>
            <person name="Nagy L.G."/>
            <person name="Floudas D."/>
            <person name="Copeland A."/>
            <person name="Barry K.W."/>
            <person name="Cichocki N."/>
            <person name="Veneault-Fourrey C."/>
            <person name="LaButti K."/>
            <person name="Lindquist E.A."/>
            <person name="Lipzen A."/>
            <person name="Lundell T."/>
            <person name="Morin E."/>
            <person name="Murat C."/>
            <person name="Riley R."/>
            <person name="Ohm R."/>
            <person name="Sun H."/>
            <person name="Tunlid A."/>
            <person name="Henrissat B."/>
            <person name="Grigoriev I.V."/>
            <person name="Hibbett D.S."/>
            <person name="Martin F."/>
        </authorList>
    </citation>
    <scope>NUCLEOTIDE SEQUENCE [LARGE SCALE GENOMIC DNA]</scope>
    <source>
        <strain evidence="2 3">Koide BX008</strain>
    </source>
</reference>
<evidence type="ECO:0000313" key="3">
    <source>
        <dbReference type="Proteomes" id="UP000054549"/>
    </source>
</evidence>
<dbReference type="OrthoDB" id="3050759at2759"/>
<dbReference type="EMBL" id="KN818244">
    <property type="protein sequence ID" value="KIL65211.1"/>
    <property type="molecule type" value="Genomic_DNA"/>
</dbReference>
<proteinExistence type="predicted"/>
<dbReference type="AlphaFoldDB" id="A0A0C2X7D4"/>
<sequence>MEEFNGLKEKIGYDHVDGFCTYLSKLYQSSATHTIAKDRWKVTTLSIYKSRDSVQHEYLVAEVICAQMIIYLRMERKLHMSGVGQMFKNGSTSQPPNPTAKTQTSDDSDSSPDNAAYRDTTRQIPTHSLSKIASDEISYAKTLLELGTSEHKKLCEVIRFPEGEELSLPQLAVLARCVNSMGRTYHLFEENCYWFTHLMIETAKKIKPNHVEEKLSKKKQGSWNGIVVTKKSTPELIDQAKTLYEEEWAAFLRDVSRVYLKFYVCLMPMFSDL</sequence>
<name>A0A0C2X7D4_AMAMK</name>
<protein>
    <submittedName>
        <fullName evidence="2">Uncharacterized protein</fullName>
    </submittedName>
</protein>
<evidence type="ECO:0000313" key="2">
    <source>
        <dbReference type="EMBL" id="KIL65211.1"/>
    </source>
</evidence>
<dbReference type="HOGENOM" id="CLU_1019306_0_0_1"/>
<keyword evidence="3" id="KW-1185">Reference proteome</keyword>
<dbReference type="Proteomes" id="UP000054549">
    <property type="component" value="Unassembled WGS sequence"/>
</dbReference>
<feature type="compositionally biased region" description="Polar residues" evidence="1">
    <location>
        <begin position="88"/>
        <end position="103"/>
    </location>
</feature>
<feature type="region of interest" description="Disordered" evidence="1">
    <location>
        <begin position="85"/>
        <end position="121"/>
    </location>
</feature>
<gene>
    <name evidence="2" type="ORF">M378DRAFT_77316</name>
</gene>
<accession>A0A0C2X7D4</accession>
<dbReference type="InParanoid" id="A0A0C2X7D4"/>
<dbReference type="STRING" id="946122.A0A0C2X7D4"/>
<organism evidence="2 3">
    <name type="scientific">Amanita muscaria (strain Koide BX008)</name>
    <dbReference type="NCBI Taxonomy" id="946122"/>
    <lineage>
        <taxon>Eukaryota</taxon>
        <taxon>Fungi</taxon>
        <taxon>Dikarya</taxon>
        <taxon>Basidiomycota</taxon>
        <taxon>Agaricomycotina</taxon>
        <taxon>Agaricomycetes</taxon>
        <taxon>Agaricomycetidae</taxon>
        <taxon>Agaricales</taxon>
        <taxon>Pluteineae</taxon>
        <taxon>Amanitaceae</taxon>
        <taxon>Amanita</taxon>
    </lineage>
</organism>